<dbReference type="Proteomes" id="UP001240678">
    <property type="component" value="Unassembled WGS sequence"/>
</dbReference>
<gene>
    <name evidence="2" type="ORF">CCOS01_00865</name>
</gene>
<evidence type="ECO:0000313" key="2">
    <source>
        <dbReference type="EMBL" id="KAK1539551.1"/>
    </source>
</evidence>
<accession>A0AAJ0E7J6</accession>
<reference evidence="2 3" key="1">
    <citation type="submission" date="2016-10" db="EMBL/GenBank/DDBJ databases">
        <title>The genome sequence of Colletotrichum fioriniae PJ7.</title>
        <authorList>
            <person name="Baroncelli R."/>
        </authorList>
    </citation>
    <scope>NUCLEOTIDE SEQUENCE [LARGE SCALE GENOMIC DNA]</scope>
    <source>
        <strain evidence="2 3">IMI 309622</strain>
    </source>
</reference>
<comment type="caution">
    <text evidence="2">The sequence shown here is derived from an EMBL/GenBank/DDBJ whole genome shotgun (WGS) entry which is preliminary data.</text>
</comment>
<name>A0AAJ0E7J6_9PEZI</name>
<dbReference type="GeneID" id="85332608"/>
<sequence length="248" mass="27353">MSFPYVGCSFCCVRLGGPSNLPACLPEKEDSKQRQRGMGFEEGGGKEGRKEWCLTDLRGTFAHRPAFGEIHMPPSSGIYLTERIPSRRGQEDSKRRRDQSSPNRSVPVRKRAKTQSTVPLSRSSTAQLYVRDLERIPPRLGNLSRSSLPQRLCSAARSPSSPFGRGAVSPTYVLAYTRTYARCLFEMGHPAPWTKGVPTVRIGPTGRKRCAQTPRGTRPHATALCSTGDAGCHLRQPMPTSPLHCLCE</sequence>
<evidence type="ECO:0000256" key="1">
    <source>
        <dbReference type="SAM" id="MobiDB-lite"/>
    </source>
</evidence>
<feature type="compositionally biased region" description="Basic and acidic residues" evidence="1">
    <location>
        <begin position="84"/>
        <end position="99"/>
    </location>
</feature>
<feature type="compositionally biased region" description="Polar residues" evidence="1">
    <location>
        <begin position="114"/>
        <end position="123"/>
    </location>
</feature>
<feature type="region of interest" description="Disordered" evidence="1">
    <location>
        <begin position="23"/>
        <end position="47"/>
    </location>
</feature>
<dbReference type="RefSeq" id="XP_060320499.1">
    <property type="nucleotide sequence ID" value="XM_060449061.1"/>
</dbReference>
<protein>
    <submittedName>
        <fullName evidence="2">Uncharacterized protein</fullName>
    </submittedName>
</protein>
<dbReference type="EMBL" id="MOOE01000001">
    <property type="protein sequence ID" value="KAK1539551.1"/>
    <property type="molecule type" value="Genomic_DNA"/>
</dbReference>
<organism evidence="2 3">
    <name type="scientific">Colletotrichum costaricense</name>
    <dbReference type="NCBI Taxonomy" id="1209916"/>
    <lineage>
        <taxon>Eukaryota</taxon>
        <taxon>Fungi</taxon>
        <taxon>Dikarya</taxon>
        <taxon>Ascomycota</taxon>
        <taxon>Pezizomycotina</taxon>
        <taxon>Sordariomycetes</taxon>
        <taxon>Hypocreomycetidae</taxon>
        <taxon>Glomerellales</taxon>
        <taxon>Glomerellaceae</taxon>
        <taxon>Colletotrichum</taxon>
        <taxon>Colletotrichum acutatum species complex</taxon>
    </lineage>
</organism>
<proteinExistence type="predicted"/>
<evidence type="ECO:0000313" key="3">
    <source>
        <dbReference type="Proteomes" id="UP001240678"/>
    </source>
</evidence>
<keyword evidence="3" id="KW-1185">Reference proteome</keyword>
<feature type="region of interest" description="Disordered" evidence="1">
    <location>
        <begin position="66"/>
        <end position="123"/>
    </location>
</feature>
<dbReference type="AlphaFoldDB" id="A0AAJ0E7J6"/>